<dbReference type="EMBL" id="JBIAWJ010000025">
    <property type="protein sequence ID" value="MFF4526378.1"/>
    <property type="molecule type" value="Genomic_DNA"/>
</dbReference>
<name>A0ABW6UUI8_9ACTN</name>
<evidence type="ECO:0000313" key="2">
    <source>
        <dbReference type="Proteomes" id="UP001602058"/>
    </source>
</evidence>
<sequence length="60" mass="6032">MDPARADVDSVHGEPEGATALAQPLTVAHLSVAFGGGEDVGAYEGGVLAPEEVWAGRWGG</sequence>
<accession>A0ABW6UUI8</accession>
<comment type="caution">
    <text evidence="1">The sequence shown here is derived from an EMBL/GenBank/DDBJ whole genome shotgun (WGS) entry which is preliminary data.</text>
</comment>
<dbReference type="RefSeq" id="WP_387891879.1">
    <property type="nucleotide sequence ID" value="NZ_JBIAWJ010000025.1"/>
</dbReference>
<evidence type="ECO:0000313" key="1">
    <source>
        <dbReference type="EMBL" id="MFF4526378.1"/>
    </source>
</evidence>
<gene>
    <name evidence="1" type="ORF">ACFY1D_33855</name>
</gene>
<protein>
    <submittedName>
        <fullName evidence="1">Uncharacterized protein</fullName>
    </submittedName>
</protein>
<proteinExistence type="predicted"/>
<reference evidence="1 2" key="1">
    <citation type="submission" date="2024-10" db="EMBL/GenBank/DDBJ databases">
        <title>The Natural Products Discovery Center: Release of the First 8490 Sequenced Strains for Exploring Actinobacteria Biosynthetic Diversity.</title>
        <authorList>
            <person name="Kalkreuter E."/>
            <person name="Kautsar S.A."/>
            <person name="Yang D."/>
            <person name="Bader C.D."/>
            <person name="Teijaro C.N."/>
            <person name="Fluegel L."/>
            <person name="Davis C.M."/>
            <person name="Simpson J.R."/>
            <person name="Lauterbach L."/>
            <person name="Steele A.D."/>
            <person name="Gui C."/>
            <person name="Meng S."/>
            <person name="Li G."/>
            <person name="Viehrig K."/>
            <person name="Ye F."/>
            <person name="Su P."/>
            <person name="Kiefer A.F."/>
            <person name="Nichols A."/>
            <person name="Cepeda A.J."/>
            <person name="Yan W."/>
            <person name="Fan B."/>
            <person name="Jiang Y."/>
            <person name="Adhikari A."/>
            <person name="Zheng C.-J."/>
            <person name="Schuster L."/>
            <person name="Cowan T.M."/>
            <person name="Smanski M.J."/>
            <person name="Chevrette M.G."/>
            <person name="De Carvalho L.P.S."/>
            <person name="Shen B."/>
        </authorList>
    </citation>
    <scope>NUCLEOTIDE SEQUENCE [LARGE SCALE GENOMIC DNA]</scope>
    <source>
        <strain evidence="1 2">NPDC001390</strain>
    </source>
</reference>
<keyword evidence="2" id="KW-1185">Reference proteome</keyword>
<dbReference type="Proteomes" id="UP001602058">
    <property type="component" value="Unassembled WGS sequence"/>
</dbReference>
<organism evidence="1 2">
    <name type="scientific">Streptomyces bluensis</name>
    <dbReference type="NCBI Taxonomy" id="33897"/>
    <lineage>
        <taxon>Bacteria</taxon>
        <taxon>Bacillati</taxon>
        <taxon>Actinomycetota</taxon>
        <taxon>Actinomycetes</taxon>
        <taxon>Kitasatosporales</taxon>
        <taxon>Streptomycetaceae</taxon>
        <taxon>Streptomyces</taxon>
    </lineage>
</organism>